<dbReference type="Proteomes" id="UP000298009">
    <property type="component" value="Unassembled WGS sequence"/>
</dbReference>
<keyword evidence="1" id="KW-0812">Transmembrane</keyword>
<organism evidence="2 3">
    <name type="scientific">Leptospira noumeaensis</name>
    <dbReference type="NCBI Taxonomy" id="2484964"/>
    <lineage>
        <taxon>Bacteria</taxon>
        <taxon>Pseudomonadati</taxon>
        <taxon>Spirochaetota</taxon>
        <taxon>Spirochaetia</taxon>
        <taxon>Leptospirales</taxon>
        <taxon>Leptospiraceae</taxon>
        <taxon>Leptospira</taxon>
    </lineage>
</organism>
<keyword evidence="1" id="KW-0472">Membrane</keyword>
<evidence type="ECO:0000256" key="1">
    <source>
        <dbReference type="SAM" id="Phobius"/>
    </source>
</evidence>
<comment type="caution">
    <text evidence="2">The sequence shown here is derived from an EMBL/GenBank/DDBJ whole genome shotgun (WGS) entry which is preliminary data.</text>
</comment>
<dbReference type="AlphaFoldDB" id="A0A4V3JK19"/>
<dbReference type="RefSeq" id="WP_135601005.1">
    <property type="nucleotide sequence ID" value="NZ_RQFK01000023.1"/>
</dbReference>
<gene>
    <name evidence="2" type="ORF">EHQ24_07235</name>
</gene>
<feature type="transmembrane region" description="Helical" evidence="1">
    <location>
        <begin position="12"/>
        <end position="35"/>
    </location>
</feature>
<keyword evidence="1" id="KW-1133">Transmembrane helix</keyword>
<accession>A0A4V3JK19</accession>
<evidence type="ECO:0000313" key="3">
    <source>
        <dbReference type="Proteomes" id="UP000298009"/>
    </source>
</evidence>
<dbReference type="OrthoDB" id="327879at2"/>
<evidence type="ECO:0000313" key="2">
    <source>
        <dbReference type="EMBL" id="TGK83098.1"/>
    </source>
</evidence>
<keyword evidence="3" id="KW-1185">Reference proteome</keyword>
<reference evidence="2" key="1">
    <citation type="journal article" date="2019" name="PLoS Negl. Trop. Dis.">
        <title>Revisiting the worldwide diversity of Leptospira species in the environment.</title>
        <authorList>
            <person name="Vincent A.T."/>
            <person name="Schiettekatte O."/>
            <person name="Bourhy P."/>
            <person name="Veyrier F.J."/>
            <person name="Picardeau M."/>
        </authorList>
    </citation>
    <scope>NUCLEOTIDE SEQUENCE [LARGE SCALE GENOMIC DNA]</scope>
    <source>
        <strain evidence="2">201800287</strain>
    </source>
</reference>
<sequence>MFKELHPSLRTAMYVVLFSFTALVAATFYTIRLTYKNFEPVMDKNYYEVGLNYEKAIENQRELLKQGYSIKTNWDNQPLLPIGESEILVKLEKDGSVTNLSAKSMTVYLERNATTKNTAHYDLKPTASGFVGKISLLEKGTWNLRLVSNIGGKSFERDGKISVQ</sequence>
<dbReference type="InterPro" id="IPR008620">
    <property type="entry name" value="FixH"/>
</dbReference>
<dbReference type="EMBL" id="RQFK01000023">
    <property type="protein sequence ID" value="TGK83098.1"/>
    <property type="molecule type" value="Genomic_DNA"/>
</dbReference>
<dbReference type="Pfam" id="PF05751">
    <property type="entry name" value="FixH"/>
    <property type="match status" value="1"/>
</dbReference>
<evidence type="ECO:0008006" key="4">
    <source>
        <dbReference type="Google" id="ProtNLM"/>
    </source>
</evidence>
<name>A0A4V3JK19_9LEPT</name>
<protein>
    <recommendedName>
        <fullName evidence="4">Nitrogen fixation protein FixH</fullName>
    </recommendedName>
</protein>
<proteinExistence type="predicted"/>